<name>A0A5J4V4L9_9EUKA</name>
<evidence type="ECO:0000256" key="1">
    <source>
        <dbReference type="SAM" id="Phobius"/>
    </source>
</evidence>
<feature type="transmembrane region" description="Helical" evidence="1">
    <location>
        <begin position="99"/>
        <end position="124"/>
    </location>
</feature>
<dbReference type="InterPro" id="IPR052994">
    <property type="entry name" value="Tiny_macrocysts_regulators"/>
</dbReference>
<dbReference type="EMBL" id="SNRW01009727">
    <property type="protein sequence ID" value="KAA6377557.1"/>
    <property type="molecule type" value="Genomic_DNA"/>
</dbReference>
<keyword evidence="1" id="KW-1133">Transmembrane helix</keyword>
<dbReference type="Proteomes" id="UP000324800">
    <property type="component" value="Unassembled WGS sequence"/>
</dbReference>
<evidence type="ECO:0000313" key="3">
    <source>
        <dbReference type="Proteomes" id="UP000324800"/>
    </source>
</evidence>
<organism evidence="2 3">
    <name type="scientific">Streblomastix strix</name>
    <dbReference type="NCBI Taxonomy" id="222440"/>
    <lineage>
        <taxon>Eukaryota</taxon>
        <taxon>Metamonada</taxon>
        <taxon>Preaxostyla</taxon>
        <taxon>Oxymonadida</taxon>
        <taxon>Streblomastigidae</taxon>
        <taxon>Streblomastix</taxon>
    </lineage>
</organism>
<evidence type="ECO:0000313" key="2">
    <source>
        <dbReference type="EMBL" id="KAA6377557.1"/>
    </source>
</evidence>
<dbReference type="AlphaFoldDB" id="A0A5J4V4L9"/>
<gene>
    <name evidence="2" type="ORF">EZS28_026916</name>
</gene>
<dbReference type="PANTHER" id="PTHR31600:SF2">
    <property type="entry name" value="GAMETE ENRICHED GENE 10 PROTEIN-RELATED"/>
    <property type="match status" value="1"/>
</dbReference>
<feature type="transmembrane region" description="Helical" evidence="1">
    <location>
        <begin position="281"/>
        <end position="301"/>
    </location>
</feature>
<feature type="transmembrane region" description="Helical" evidence="1">
    <location>
        <begin position="191"/>
        <end position="211"/>
    </location>
</feature>
<comment type="caution">
    <text evidence="2">The sequence shown here is derived from an EMBL/GenBank/DDBJ whole genome shotgun (WGS) entry which is preliminary data.</text>
</comment>
<feature type="transmembrane region" description="Helical" evidence="1">
    <location>
        <begin position="250"/>
        <end position="269"/>
    </location>
</feature>
<keyword evidence="1" id="KW-0472">Membrane</keyword>
<proteinExistence type="predicted"/>
<reference evidence="2 3" key="1">
    <citation type="submission" date="2019-03" db="EMBL/GenBank/DDBJ databases">
        <title>Single cell metagenomics reveals metabolic interactions within the superorganism composed of flagellate Streblomastix strix and complex community of Bacteroidetes bacteria on its surface.</title>
        <authorList>
            <person name="Treitli S.C."/>
            <person name="Kolisko M."/>
            <person name="Husnik F."/>
            <person name="Keeling P."/>
            <person name="Hampl V."/>
        </authorList>
    </citation>
    <scope>NUCLEOTIDE SEQUENCE [LARGE SCALE GENOMIC DNA]</scope>
    <source>
        <strain evidence="2">ST1C</strain>
    </source>
</reference>
<accession>A0A5J4V4L9</accession>
<feature type="transmembrane region" description="Helical" evidence="1">
    <location>
        <begin position="313"/>
        <end position="333"/>
    </location>
</feature>
<sequence length="412" mass="47579">MTKVSEIDNADEATIKDLQFESIDRALFGTLFAMNKGEDEPGEEGWMDYAPLLFEILQCVGLPVQEIMAWPMGPTKNLIMTALDYMDIQFLTQTPFMSYILFSVLFTVVMASVFTFIALLFVFANGDSRVPLPLVRMLRIITNACVTWGYQPMITIIFMIIDCDFSSGVGMCDAFPEVPCWEGAQLVFNSLSLFTLIVFIPFTQFIILFLYEFDVKHDVLLAAHSGRYEFVEMATKCILTAESQWLSSYYILRCLSCIVGFCFCMFYIMWMQPYHSLHTNVFASAQYGWTIMSSFYSWVALLTEGAGPLVITIFWVSYGLLSFFSTFFISVYARKIFLARCAITFDFRIPVANNCPFKGQNKPYFVRVKKCHYSNYRGFVYEQIEDQTQLKDEKQSIVKKKRQKDKQKNWII</sequence>
<feature type="transmembrane region" description="Helical" evidence="1">
    <location>
        <begin position="140"/>
        <end position="161"/>
    </location>
</feature>
<protein>
    <submittedName>
        <fullName evidence="2">Uncharacterized protein</fullName>
    </submittedName>
</protein>
<keyword evidence="1" id="KW-0812">Transmembrane</keyword>
<dbReference type="PANTHER" id="PTHR31600">
    <property type="entry name" value="TINY MACROCYSTS PROTEIN B-RELATED"/>
    <property type="match status" value="1"/>
</dbReference>